<evidence type="ECO:0008006" key="2">
    <source>
        <dbReference type="Google" id="ProtNLM"/>
    </source>
</evidence>
<dbReference type="AlphaFoldDB" id="A0A3P3XJ88"/>
<accession>A0A3P3XJ88</accession>
<dbReference type="EMBL" id="FWDM01000019">
    <property type="protein sequence ID" value="SLM12855.1"/>
    <property type="molecule type" value="Genomic_DNA"/>
</dbReference>
<proteinExistence type="predicted"/>
<reference evidence="1" key="1">
    <citation type="submission" date="2017-02" db="EMBL/GenBank/DDBJ databases">
        <authorList>
            <person name="Regsiter A."/>
            <person name="William W."/>
        </authorList>
    </citation>
    <scope>NUCLEOTIDE SEQUENCE</scope>
    <source>
        <strain evidence="1">Bib</strain>
    </source>
</reference>
<protein>
    <recommendedName>
        <fullName evidence="2">DUF3842 family protein</fullName>
    </recommendedName>
</protein>
<dbReference type="InterPro" id="IPR024208">
    <property type="entry name" value="DUF3842"/>
</dbReference>
<name>A0A3P3XJ88_9SPIR</name>
<dbReference type="Pfam" id="PF12953">
    <property type="entry name" value="DUF3842"/>
    <property type="match status" value="1"/>
</dbReference>
<sequence length="144" mass="14919">MEKKPIIVVVDGLGGGIGSQLCTRVRQAFGHDVEILALGTNASATEQMIKAGADRGASGENAIRVSINLGQIILGPIGIVLPDAMMGEITPRIARAVMHASSKKILLPVNQPHFILAGLPPSSLSRCIEEAVALVASELGLAVH</sequence>
<gene>
    <name evidence="1" type="ORF">SPIROBIBN47_260081</name>
</gene>
<evidence type="ECO:0000313" key="1">
    <source>
        <dbReference type="EMBL" id="SLM12855.1"/>
    </source>
</evidence>
<organism evidence="1">
    <name type="scientific">uncultured spirochete</name>
    <dbReference type="NCBI Taxonomy" id="156406"/>
    <lineage>
        <taxon>Bacteria</taxon>
        <taxon>Pseudomonadati</taxon>
        <taxon>Spirochaetota</taxon>
        <taxon>Spirochaetia</taxon>
        <taxon>Spirochaetales</taxon>
        <taxon>environmental samples</taxon>
    </lineage>
</organism>